<feature type="transmembrane region" description="Helical" evidence="3">
    <location>
        <begin position="2078"/>
        <end position="2106"/>
    </location>
</feature>
<feature type="domain" description="WAP" evidence="8">
    <location>
        <begin position="1403"/>
        <end position="1448"/>
    </location>
</feature>
<dbReference type="InterPro" id="IPR050514">
    <property type="entry name" value="WAP_four-disulfide_core"/>
</dbReference>
<protein>
    <submittedName>
        <fullName evidence="9">Uncharacterized protein</fullName>
    </submittedName>
</protein>
<name>A0A9P1IRH9_9PELO</name>
<dbReference type="PROSITE" id="PS00280">
    <property type="entry name" value="BPTI_KUNITZ_1"/>
    <property type="match status" value="1"/>
</dbReference>
<evidence type="ECO:0000259" key="7">
    <source>
        <dbReference type="PROSITE" id="PS51252"/>
    </source>
</evidence>
<dbReference type="InterPro" id="IPR036645">
    <property type="entry name" value="Elafin-like_sf"/>
</dbReference>
<evidence type="ECO:0000259" key="6">
    <source>
        <dbReference type="PROSITE" id="PS51162"/>
    </source>
</evidence>
<feature type="domain" description="Antistasin-like" evidence="7">
    <location>
        <begin position="613"/>
        <end position="638"/>
    </location>
</feature>
<feature type="disulfide bond" evidence="2">
    <location>
        <begin position="1484"/>
        <end position="1491"/>
    </location>
</feature>
<dbReference type="Gene3D" id="2.10.22.10">
    <property type="entry name" value="Antistasin, domain 1"/>
    <property type="match status" value="1"/>
</dbReference>
<feature type="domain" description="Thyroglobulin type-1" evidence="6">
    <location>
        <begin position="1127"/>
        <end position="1192"/>
    </location>
</feature>
<evidence type="ECO:0000259" key="5">
    <source>
        <dbReference type="PROSITE" id="PS50279"/>
    </source>
</evidence>
<dbReference type="GO" id="GO:0005615">
    <property type="term" value="C:extracellular space"/>
    <property type="evidence" value="ECO:0007669"/>
    <property type="project" value="TreeGrafter"/>
</dbReference>
<dbReference type="InterPro" id="IPR011061">
    <property type="entry name" value="Hirudin/antistatin"/>
</dbReference>
<dbReference type="PROSITE" id="PS00484">
    <property type="entry name" value="THYROGLOBULIN_1_1"/>
    <property type="match status" value="2"/>
</dbReference>
<dbReference type="SUPFAM" id="SSF57256">
    <property type="entry name" value="Elafin-like"/>
    <property type="match status" value="5"/>
</dbReference>
<feature type="domain" description="BPTI/Kunitz inhibitor" evidence="5">
    <location>
        <begin position="1898"/>
        <end position="1948"/>
    </location>
</feature>
<gene>
    <name evidence="9" type="ORF">CAMP_LOCUS12504</name>
</gene>
<keyword evidence="3" id="KW-0812">Transmembrane</keyword>
<dbReference type="PROSITE" id="PS51390">
    <property type="entry name" value="WAP"/>
    <property type="match status" value="9"/>
</dbReference>
<dbReference type="SUPFAM" id="SSF57362">
    <property type="entry name" value="BPTI-like"/>
    <property type="match status" value="1"/>
</dbReference>
<dbReference type="Pfam" id="PF00095">
    <property type="entry name" value="WAP"/>
    <property type="match status" value="9"/>
</dbReference>
<sequence length="2165" mass="236324">MKYSILFLLLLLFSENRAENAENNICEVRPASCNLLCPFGYLRDVLRQCTCTCAIDPCQTTLCAPSDSCIAVGHKARCIPKFGSHRDECPRLTGGVCALRCEKDSDCNGRLICCSNGCGRECVAPIGAVSFPIKAEIVPKDSLPGSFHRLIKAVSNIALNSTPFPPTIRNIANLFVPSTLPIRPEIVQTIKVGQCPAPDNGKQQCEAQQKCANDLDCPNVDKCCPNSCGATCMEPLKATACIHMVLAISKLPEKRLPNEYVPYCERNGRFSNIQCDLKFCWCVDVHYGTEIEGTRINKDQRRIEMCQNPRLCAHKCYNQCAHGYQMDSFGCPVATCKCQDICENVKCDNTWEHCQLVEPDCANPPCLPVPRCLLNPCKSGVPNKLSNGITALCSSNKDCSATTSTCFRIGYNGLGFCCSGVDASTKEGRCPSKPASANCVSGPKCNSDVECPNDEKCCFNGCTLSCTIPEGYSSSTRNANRISMMFQPGEIEKYNKGHLTSLVADCTDQVVSNNTCLAECHSDMQCSGMKRCCRQGCSTTCMYPVRSTPCFHLALTAELYSLRTAMKCDRAGNFEQFQCDDEGCFCADIVTGDPIPGTKIIGRKPNCEAKNPCDPIVCKSECPYGFEKGPNFCPTCKCKNPCETVKCPQGSVCVMSSVQCYQNTNCHPQPRCVINFCPTGDPYVSQVGNIESCSKDEECPFQTHWCHSMGLSSGGLCCPIPTRTRNPGSCPTVPISLDARMCKIMCRVDDDCKSYQKCCFDGCGATCKDITTPLVELTKENFEKPGTCILEQQQRVLCNRLEKNTCEFDSDCAGVAKCCDDGCVKSCQYPLQTSKCLVRKTNLQKMGQMDLIKCRPDGSFEQIQCDQDFCWCVDEDGNLVDGTRTGEDITPNCPTTPTCDHIECDGPICLYGRKKDSKGCAYCECIDPCEGVSCPEEAVCIPTSTPCVTKPCPTVPKCIINPCPNSEIVRNSTSLGPKRCSKSYDCYDRLMTTHCSMITESEGFCCTAEQPEKTHSGTCPKITSITTSILESCIQGCKSDEDCDTDSKCCWNGCGLTCVTTTIPKIEPQHHNMKDIHIGECLKVAPLGAFCMQRTSMADCKTDQDCPSLYKCCSDGCVMRCSQPHKAPLCVHQRITALAMQEISHDEDLFIPECDATTGHFDEIQSHFGLMWCVNEVGREIVGTKSTTVPNCDQPRKCAQKPCDKNCPYGYNTDNDGCPVCDCISPCDFVDCPAGNVCRLVPVKCSSDTPKEECLPIAKCIPNMCATGEPFALEFKRLAGCSPCPAGFYCKNSGYGDISICCPAPEPPQNSLKCPNLQTMLASVDGSSCVVGCRHHSDCPNSSCCFNGCGTSCQFETSPITPTNFHKISVTKKPLLSKLKIERKASQITNVIQSVITTTTMLIPTKLGTCPNILLNPGCSEQCNQDNDCHGFYKCCTASCGTLCSAPRIATACIHRLIAFETRETIHPPAVQCSTDGLFRKYQCDVQINQCWCVDVNTGVEEIGTRMFNLGGLGPIDCTIPKLCAVRCEQSTCIYGVRLDHNGCPSNGACECNNICQTFQCPPLMECALKKVECTSHPCPDIPICVGVQQCPIPQRDIYRNPIICENDGSCGNNAKCQNGICCHQKVQTQSSVNLMVPVIVATPSVPETSLATNCSTMVTAFDKLVKFGAVIRGAFPKCSITGNYEKTQCDSKRCWCVDDISGQEIHGTRKKKLKNACKSQSLCFSKCSTSLCPYGLLLDSIGCPRPECICKSACENVDCPSGQVCILRQVDCGGKFCLPVPTCEPSPCNSGMKPLVEARTRQQYSCAQKNLVCPTGYYCTAYDNNMQGVCCPGTDSILSIGHNDGLTCPHGDPFSLISDGTPTSCTVKSNGCPSTHYCSTQASQKSGICCVSKRHVCNLLSDSGPCKAKVSRFFYSSKSHSCELFEYGGCAGNLNNFATRQDCENFCAGIGLDLSSPYDFATAQLPIESYQIAFSLTGQKIHAAKKLQAEKELTDTLVEKFRIPRGSIDDVTIRDDNTVKFTITDIESRQFARSISEQVSNGQLTMVLSGNTLKAEPHTLIAHHLADENMAKGTARVVFYAMLLASSIFLMCVICVFCFSCFCYYRNDTSKKQSTTPTTITENRSHLEEMHRVFSRDDVSVCSDLGARPEMMMRRSDRSQSWIG</sequence>
<dbReference type="InterPro" id="IPR002223">
    <property type="entry name" value="Kunitz_BPTI"/>
</dbReference>
<dbReference type="SUPFAM" id="SSF57262">
    <property type="entry name" value="Leech antihemostatic proteins"/>
    <property type="match status" value="1"/>
</dbReference>
<dbReference type="PROSITE" id="PS50279">
    <property type="entry name" value="BPTI_KUNITZ_2"/>
    <property type="match status" value="1"/>
</dbReference>
<feature type="domain" description="WAP" evidence="8">
    <location>
        <begin position="423"/>
        <end position="470"/>
    </location>
</feature>
<feature type="domain" description="WAP" evidence="8">
    <location>
        <begin position="781"/>
        <end position="831"/>
    </location>
</feature>
<dbReference type="InterPro" id="IPR036857">
    <property type="entry name" value="Thyroglobulin_1_sf"/>
</dbReference>
<keyword evidence="1 2" id="KW-1015">Disulfide bond</keyword>
<dbReference type="Pfam" id="PF14625">
    <property type="entry name" value="Lustrin_cystein"/>
    <property type="match status" value="4"/>
</dbReference>
<dbReference type="PANTHER" id="PTHR19441:SF27">
    <property type="entry name" value="WHEY ACIDIC PROTEIN"/>
    <property type="match status" value="1"/>
</dbReference>
<feature type="domain" description="WAP" evidence="8">
    <location>
        <begin position="723"/>
        <end position="771"/>
    </location>
</feature>
<keyword evidence="10" id="KW-1185">Reference proteome</keyword>
<keyword evidence="3" id="KW-0472">Membrane</keyword>
<feature type="domain" description="Thyroglobulin type-1" evidence="6">
    <location>
        <begin position="1441"/>
        <end position="1518"/>
    </location>
</feature>
<dbReference type="InterPro" id="IPR006150">
    <property type="entry name" value="Cys_repeat_1"/>
</dbReference>
<feature type="signal peptide" evidence="4">
    <location>
        <begin position="1"/>
        <end position="18"/>
    </location>
</feature>
<dbReference type="OrthoDB" id="5853592at2759"/>
<feature type="chain" id="PRO_5040112002" evidence="4">
    <location>
        <begin position="19"/>
        <end position="2165"/>
    </location>
</feature>
<keyword evidence="3" id="KW-1133">Transmembrane helix</keyword>
<dbReference type="Gene3D" id="4.10.410.10">
    <property type="entry name" value="Pancreatic trypsin inhibitor Kunitz domain"/>
    <property type="match status" value="1"/>
</dbReference>
<dbReference type="InterPro" id="IPR020901">
    <property type="entry name" value="Prtase_inh_Kunz-CS"/>
</dbReference>
<feature type="domain" description="WAP" evidence="8">
    <location>
        <begin position="188"/>
        <end position="236"/>
    </location>
</feature>
<dbReference type="SUPFAM" id="SSF57610">
    <property type="entry name" value="Thyroglobulin type-1 domain"/>
    <property type="match status" value="6"/>
</dbReference>
<dbReference type="Proteomes" id="UP001152747">
    <property type="component" value="Unassembled WGS sequence"/>
</dbReference>
<feature type="domain" description="WAP" evidence="8">
    <location>
        <begin position="1074"/>
        <end position="1125"/>
    </location>
</feature>
<dbReference type="GO" id="GO:0045087">
    <property type="term" value="P:innate immune response"/>
    <property type="evidence" value="ECO:0007669"/>
    <property type="project" value="TreeGrafter"/>
</dbReference>
<evidence type="ECO:0000313" key="9">
    <source>
        <dbReference type="EMBL" id="CAI5449867.1"/>
    </source>
</evidence>
<feature type="domain" description="WAP" evidence="8">
    <location>
        <begin position="78"/>
        <end position="126"/>
    </location>
</feature>
<comment type="caution">
    <text evidence="2">Lacks conserved residue(s) required for the propagation of feature annotation.</text>
</comment>
<feature type="domain" description="Thyroglobulin type-1" evidence="6">
    <location>
        <begin position="538"/>
        <end position="607"/>
    </location>
</feature>
<dbReference type="GO" id="GO:0004867">
    <property type="term" value="F:serine-type endopeptidase inhibitor activity"/>
    <property type="evidence" value="ECO:0007669"/>
    <property type="project" value="InterPro"/>
</dbReference>
<feature type="domain" description="Thyroglobulin type-1" evidence="6">
    <location>
        <begin position="1652"/>
        <end position="1718"/>
    </location>
</feature>
<evidence type="ECO:0000256" key="1">
    <source>
        <dbReference type="ARBA" id="ARBA00023157"/>
    </source>
</evidence>
<dbReference type="InterPro" id="IPR028150">
    <property type="entry name" value="Lustrin_cystein"/>
</dbReference>
<feature type="domain" description="Antistasin-like" evidence="7">
    <location>
        <begin position="899"/>
        <end position="925"/>
    </location>
</feature>
<dbReference type="InterPro" id="IPR003645">
    <property type="entry name" value="Fol_N"/>
</dbReference>
<dbReference type="PANTHER" id="PTHR19441">
    <property type="entry name" value="WHEY ACDIC PROTEIN WAP"/>
    <property type="match status" value="1"/>
</dbReference>
<dbReference type="Pfam" id="PF00086">
    <property type="entry name" value="Thyroglobulin_1"/>
    <property type="match status" value="6"/>
</dbReference>
<dbReference type="CDD" id="cd00109">
    <property type="entry name" value="Kunitz-type"/>
    <property type="match status" value="1"/>
</dbReference>
<dbReference type="EMBL" id="CANHGI010000004">
    <property type="protein sequence ID" value="CAI5449867.1"/>
    <property type="molecule type" value="Genomic_DNA"/>
</dbReference>
<feature type="domain" description="Antistasin-like" evidence="7">
    <location>
        <begin position="1198"/>
        <end position="1223"/>
    </location>
</feature>
<evidence type="ECO:0000256" key="2">
    <source>
        <dbReference type="PROSITE-ProRule" id="PRU00500"/>
    </source>
</evidence>
<reference evidence="9" key="1">
    <citation type="submission" date="2022-11" db="EMBL/GenBank/DDBJ databases">
        <authorList>
            <person name="Kikuchi T."/>
        </authorList>
    </citation>
    <scope>NUCLEOTIDE SEQUENCE</scope>
    <source>
        <strain evidence="9">PS1010</strain>
    </source>
</reference>
<dbReference type="Gene3D" id="4.10.75.10">
    <property type="entry name" value="Elafin-like"/>
    <property type="match status" value="9"/>
</dbReference>
<dbReference type="SMART" id="SM00131">
    <property type="entry name" value="KU"/>
    <property type="match status" value="1"/>
</dbReference>
<dbReference type="GO" id="GO:0019731">
    <property type="term" value="P:antibacterial humoral response"/>
    <property type="evidence" value="ECO:0007669"/>
    <property type="project" value="TreeGrafter"/>
</dbReference>
<feature type="domain" description="WAP" evidence="8">
    <location>
        <begin position="499"/>
        <end position="545"/>
    </location>
</feature>
<dbReference type="Gene3D" id="4.10.800.10">
    <property type="entry name" value="Thyroglobulin type-1"/>
    <property type="match status" value="6"/>
</dbReference>
<dbReference type="SMART" id="SM00289">
    <property type="entry name" value="WR1"/>
    <property type="match status" value="8"/>
</dbReference>
<keyword evidence="4" id="KW-0732">Signal</keyword>
<dbReference type="InterPro" id="IPR004094">
    <property type="entry name" value="Antistasin-like"/>
</dbReference>
<feature type="domain" description="Thyroglobulin type-1" evidence="6">
    <location>
        <begin position="833"/>
        <end position="893"/>
    </location>
</feature>
<accession>A0A9P1IRH9</accession>
<dbReference type="SMART" id="SM00274">
    <property type="entry name" value="FOLN"/>
    <property type="match status" value="7"/>
</dbReference>
<evidence type="ECO:0000256" key="3">
    <source>
        <dbReference type="SAM" id="Phobius"/>
    </source>
</evidence>
<feature type="domain" description="Antistasin-like" evidence="7">
    <location>
        <begin position="306"/>
        <end position="338"/>
    </location>
</feature>
<feature type="domain" description="Thyroglobulin type-1" evidence="6">
    <location>
        <begin position="238"/>
        <end position="306"/>
    </location>
</feature>
<dbReference type="InterPro" id="IPR000716">
    <property type="entry name" value="Thyroglobulin_1"/>
</dbReference>
<dbReference type="SMART" id="SM00211">
    <property type="entry name" value="TY"/>
    <property type="match status" value="6"/>
</dbReference>
<comment type="caution">
    <text evidence="9">The sequence shown here is derived from an EMBL/GenBank/DDBJ whole genome shotgun (WGS) entry which is preliminary data.</text>
</comment>
<dbReference type="InterPro" id="IPR036880">
    <property type="entry name" value="Kunitz_BPTI_sf"/>
</dbReference>
<organism evidence="9 10">
    <name type="scientific">Caenorhabditis angaria</name>
    <dbReference type="NCBI Taxonomy" id="860376"/>
    <lineage>
        <taxon>Eukaryota</taxon>
        <taxon>Metazoa</taxon>
        <taxon>Ecdysozoa</taxon>
        <taxon>Nematoda</taxon>
        <taxon>Chromadorea</taxon>
        <taxon>Rhabditida</taxon>
        <taxon>Rhabditina</taxon>
        <taxon>Rhabditomorpha</taxon>
        <taxon>Rhabditoidea</taxon>
        <taxon>Rhabditidae</taxon>
        <taxon>Peloderinae</taxon>
        <taxon>Caenorhabditis</taxon>
    </lineage>
</organism>
<evidence type="ECO:0000313" key="10">
    <source>
        <dbReference type="Proteomes" id="UP001152747"/>
    </source>
</evidence>
<dbReference type="PROSITE" id="PS51252">
    <property type="entry name" value="ANTISTASIN"/>
    <property type="match status" value="4"/>
</dbReference>
<dbReference type="Pfam" id="PF02822">
    <property type="entry name" value="Antistasin"/>
    <property type="match status" value="1"/>
</dbReference>
<evidence type="ECO:0000259" key="8">
    <source>
        <dbReference type="PROSITE" id="PS51390"/>
    </source>
</evidence>
<feature type="domain" description="WAP" evidence="8">
    <location>
        <begin position="1012"/>
        <end position="1062"/>
    </location>
</feature>
<proteinExistence type="predicted"/>
<dbReference type="SMART" id="SM00217">
    <property type="entry name" value="WAP"/>
    <property type="match status" value="9"/>
</dbReference>
<dbReference type="PROSITE" id="PS51162">
    <property type="entry name" value="THYROGLOBULIN_1_2"/>
    <property type="match status" value="6"/>
</dbReference>
<dbReference type="PRINTS" id="PR00759">
    <property type="entry name" value="BASICPTASE"/>
</dbReference>
<dbReference type="InterPro" id="IPR008197">
    <property type="entry name" value="WAP_dom"/>
</dbReference>
<evidence type="ECO:0000256" key="4">
    <source>
        <dbReference type="SAM" id="SignalP"/>
    </source>
</evidence>
<dbReference type="CDD" id="cd00191">
    <property type="entry name" value="TY"/>
    <property type="match status" value="4"/>
</dbReference>